<dbReference type="PANTHER" id="PTHR38764:SF1">
    <property type="entry name" value="ACYL CARRIER PROTEIN PHOSPHODIESTERASE"/>
    <property type="match status" value="1"/>
</dbReference>
<dbReference type="PANTHER" id="PTHR38764">
    <property type="entry name" value="ACYL CARRIER PROTEIN PHOSPHODIESTERASE"/>
    <property type="match status" value="1"/>
</dbReference>
<evidence type="ECO:0000313" key="5">
    <source>
        <dbReference type="Proteomes" id="UP000263900"/>
    </source>
</evidence>
<protein>
    <submittedName>
        <fullName evidence="4">DUF479 domain-containing protein</fullName>
    </submittedName>
</protein>
<evidence type="ECO:0000256" key="1">
    <source>
        <dbReference type="ARBA" id="ARBA00022516"/>
    </source>
</evidence>
<keyword evidence="3" id="KW-0443">Lipid metabolism</keyword>
<keyword evidence="2" id="KW-0378">Hydrolase</keyword>
<proteinExistence type="predicted"/>
<evidence type="ECO:0000313" key="4">
    <source>
        <dbReference type="EMBL" id="AXY78723.1"/>
    </source>
</evidence>
<dbReference type="GO" id="GO:0008770">
    <property type="term" value="F:[acyl-carrier-protein] phosphodiesterase activity"/>
    <property type="evidence" value="ECO:0007669"/>
    <property type="project" value="InterPro"/>
</dbReference>
<reference evidence="4 5" key="1">
    <citation type="submission" date="2018-09" db="EMBL/GenBank/DDBJ databases">
        <title>Genome sequencing of strain 6GH32-13.</title>
        <authorList>
            <person name="Weon H.-Y."/>
            <person name="Heo J."/>
            <person name="Kwon S.-W."/>
        </authorList>
    </citation>
    <scope>NUCLEOTIDE SEQUENCE [LARGE SCALE GENOMIC DNA]</scope>
    <source>
        <strain evidence="4 5">5GH32-13</strain>
    </source>
</reference>
<dbReference type="KEGG" id="pseg:D3H65_21755"/>
<accession>A0A3B7MYQ8</accession>
<gene>
    <name evidence="4" type="ORF">D3H65_21755</name>
</gene>
<evidence type="ECO:0000256" key="2">
    <source>
        <dbReference type="ARBA" id="ARBA00022801"/>
    </source>
</evidence>
<dbReference type="InterPro" id="IPR007431">
    <property type="entry name" value="ACP_PD"/>
</dbReference>
<dbReference type="Pfam" id="PF04336">
    <property type="entry name" value="ACP_PD"/>
    <property type="match status" value="1"/>
</dbReference>
<name>A0A3B7MYQ8_9BACT</name>
<dbReference type="EMBL" id="CP032157">
    <property type="protein sequence ID" value="AXY78723.1"/>
    <property type="molecule type" value="Genomic_DNA"/>
</dbReference>
<keyword evidence="1" id="KW-0444">Lipid biosynthesis</keyword>
<dbReference type="OrthoDB" id="8442777at2"/>
<sequence>MNYLAHAYLSFNVPGVLVGNLISDFVKGKKQFEYPVPVHKGIVLHRAIDTFTDEHAVTAAAKSIFRPHYRLYSGAFVDVVYDHFLANDEQSFPGNGLFAFSQEVYGRLDQYQSLFPAPFREMYPYMKEYNWLYGYRERLGIERSFQGVVRRSVYLTESRVAFKLFEDNYEVLQQYYADFFPALKAFAFATLEELDSKK</sequence>
<organism evidence="4 5">
    <name type="scientific">Paraflavitalea soli</name>
    <dbReference type="NCBI Taxonomy" id="2315862"/>
    <lineage>
        <taxon>Bacteria</taxon>
        <taxon>Pseudomonadati</taxon>
        <taxon>Bacteroidota</taxon>
        <taxon>Chitinophagia</taxon>
        <taxon>Chitinophagales</taxon>
        <taxon>Chitinophagaceae</taxon>
        <taxon>Paraflavitalea</taxon>
    </lineage>
</organism>
<evidence type="ECO:0000256" key="3">
    <source>
        <dbReference type="ARBA" id="ARBA00023098"/>
    </source>
</evidence>
<dbReference type="Proteomes" id="UP000263900">
    <property type="component" value="Chromosome"/>
</dbReference>
<keyword evidence="5" id="KW-1185">Reference proteome</keyword>
<dbReference type="GO" id="GO:0006633">
    <property type="term" value="P:fatty acid biosynthetic process"/>
    <property type="evidence" value="ECO:0007669"/>
    <property type="project" value="InterPro"/>
</dbReference>
<dbReference type="AlphaFoldDB" id="A0A3B7MYQ8"/>
<dbReference type="RefSeq" id="WP_119054599.1">
    <property type="nucleotide sequence ID" value="NZ_CP032157.1"/>
</dbReference>